<evidence type="ECO:0000259" key="2">
    <source>
        <dbReference type="PROSITE" id="PS50943"/>
    </source>
</evidence>
<sequence length="154" mass="17790">MKDRIREVMESLQMSQKDFAQFTGISEGSLSGIFNDRTRPTVQMIESIHDRLPNISVEWLLFGIGSMYKKNDDNDTPSLEPNVVDHSVVSTSHSLQQAPSLFESQQRTSNNSAPQQSCSEEKTVIKYIDKPERKITEIRIFYDDQTWETFEPKR</sequence>
<feature type="region of interest" description="Disordered" evidence="1">
    <location>
        <begin position="92"/>
        <end position="120"/>
    </location>
</feature>
<dbReference type="InterPro" id="IPR010982">
    <property type="entry name" value="Lambda_DNA-bd_dom_sf"/>
</dbReference>
<reference evidence="3 4" key="1">
    <citation type="submission" date="2018-05" db="EMBL/GenBank/DDBJ databases">
        <title>Genomic Encyclopedia of Type Strains, Phase IV (KMG-IV): sequencing the most valuable type-strain genomes for metagenomic binning, comparative biology and taxonomic classification.</title>
        <authorList>
            <person name="Goeker M."/>
        </authorList>
    </citation>
    <scope>NUCLEOTIDE SEQUENCE [LARGE SCALE GENOMIC DNA]</scope>
    <source>
        <strain evidence="3 4">DSM 100333</strain>
    </source>
</reference>
<dbReference type="Gene3D" id="1.10.260.40">
    <property type="entry name" value="lambda repressor-like DNA-binding domains"/>
    <property type="match status" value="1"/>
</dbReference>
<dbReference type="CDD" id="cd00093">
    <property type="entry name" value="HTH_XRE"/>
    <property type="match status" value="1"/>
</dbReference>
<dbReference type="InterPro" id="IPR001387">
    <property type="entry name" value="Cro/C1-type_HTH"/>
</dbReference>
<gene>
    <name evidence="3" type="ORF">C7379_106102</name>
</gene>
<dbReference type="Pfam" id="PF01381">
    <property type="entry name" value="HTH_3"/>
    <property type="match status" value="1"/>
</dbReference>
<dbReference type="SMART" id="SM00530">
    <property type="entry name" value="HTH_XRE"/>
    <property type="match status" value="1"/>
</dbReference>
<feature type="compositionally biased region" description="Polar residues" evidence="1">
    <location>
        <begin position="95"/>
        <end position="118"/>
    </location>
</feature>
<accession>A0A2U0UFW8</accession>
<evidence type="ECO:0000256" key="1">
    <source>
        <dbReference type="SAM" id="MobiDB-lite"/>
    </source>
</evidence>
<dbReference type="EMBL" id="QENY01000006">
    <property type="protein sequence ID" value="PVX56530.1"/>
    <property type="molecule type" value="Genomic_DNA"/>
</dbReference>
<protein>
    <submittedName>
        <fullName evidence="3">Helix-turn-helix protein</fullName>
    </submittedName>
</protein>
<evidence type="ECO:0000313" key="3">
    <source>
        <dbReference type="EMBL" id="PVX56530.1"/>
    </source>
</evidence>
<dbReference type="OrthoDB" id="1034290at2"/>
<name>A0A2U0UFW8_9BACT</name>
<dbReference type="GO" id="GO:0003677">
    <property type="term" value="F:DNA binding"/>
    <property type="evidence" value="ECO:0007669"/>
    <property type="project" value="InterPro"/>
</dbReference>
<proteinExistence type="predicted"/>
<comment type="caution">
    <text evidence="3">The sequence shown here is derived from an EMBL/GenBank/DDBJ whole genome shotgun (WGS) entry which is preliminary data.</text>
</comment>
<keyword evidence="4" id="KW-1185">Reference proteome</keyword>
<evidence type="ECO:0000313" key="4">
    <source>
        <dbReference type="Proteomes" id="UP000245870"/>
    </source>
</evidence>
<dbReference type="PROSITE" id="PS50943">
    <property type="entry name" value="HTH_CROC1"/>
    <property type="match status" value="1"/>
</dbReference>
<feature type="domain" description="HTH cro/C1-type" evidence="2">
    <location>
        <begin position="5"/>
        <end position="60"/>
    </location>
</feature>
<dbReference type="RefSeq" id="WP_116616208.1">
    <property type="nucleotide sequence ID" value="NZ_QENY01000006.1"/>
</dbReference>
<dbReference type="SUPFAM" id="SSF47413">
    <property type="entry name" value="lambda repressor-like DNA-binding domains"/>
    <property type="match status" value="1"/>
</dbReference>
<dbReference type="AlphaFoldDB" id="A0A2U0UFW8"/>
<dbReference type="Proteomes" id="UP000245870">
    <property type="component" value="Unassembled WGS sequence"/>
</dbReference>
<organism evidence="3 4">
    <name type="scientific">Hallella colorans</name>
    <dbReference type="NCBI Taxonomy" id="1703337"/>
    <lineage>
        <taxon>Bacteria</taxon>
        <taxon>Pseudomonadati</taxon>
        <taxon>Bacteroidota</taxon>
        <taxon>Bacteroidia</taxon>
        <taxon>Bacteroidales</taxon>
        <taxon>Prevotellaceae</taxon>
        <taxon>Hallella</taxon>
    </lineage>
</organism>